<evidence type="ECO:0000313" key="3">
    <source>
        <dbReference type="Proteomes" id="UP000220629"/>
    </source>
</evidence>
<dbReference type="Proteomes" id="UP000220629">
    <property type="component" value="Unassembled WGS sequence"/>
</dbReference>
<proteinExistence type="predicted"/>
<dbReference type="AlphaFoldDB" id="A0A2A7SCC8"/>
<sequence length="196" mass="20449">MSGSNPVTPAAAPESTVPASPADTVILRPYEPADAAAVATIHQQPVSLRYTLAMPCRPAEVVSNWHAPLVSGAGQGFALCAVIDGKVVGHLALFVHPPPRSHGASFGIAVHDAYAGRGIGARLMQAMLDTADRELGLRRIELNVFADNTRAIALYERFGFVTEAFSRAHAIRDGELADGLLMARLVAAPALAPPGG</sequence>
<dbReference type="CDD" id="cd04301">
    <property type="entry name" value="NAT_SF"/>
    <property type="match status" value="1"/>
</dbReference>
<dbReference type="RefSeq" id="WP_098151436.1">
    <property type="nucleotide sequence ID" value="NZ_CADEPU010000032.1"/>
</dbReference>
<dbReference type="Gene3D" id="3.40.630.30">
    <property type="match status" value="1"/>
</dbReference>
<dbReference type="EMBL" id="PDDY01000001">
    <property type="protein sequence ID" value="PEH41079.1"/>
    <property type="molecule type" value="Genomic_DNA"/>
</dbReference>
<dbReference type="InterPro" id="IPR016181">
    <property type="entry name" value="Acyl_CoA_acyltransferase"/>
</dbReference>
<dbReference type="InterPro" id="IPR050276">
    <property type="entry name" value="MshD_Acetyltransferase"/>
</dbReference>
<dbReference type="PANTHER" id="PTHR43617:SF22">
    <property type="entry name" value="L-AMINO ACID N-ACETYLTRANSFERASE AAAT"/>
    <property type="match status" value="1"/>
</dbReference>
<evidence type="ECO:0000259" key="1">
    <source>
        <dbReference type="PROSITE" id="PS51186"/>
    </source>
</evidence>
<dbReference type="SUPFAM" id="SSF55729">
    <property type="entry name" value="Acyl-CoA N-acyltransferases (Nat)"/>
    <property type="match status" value="1"/>
</dbReference>
<dbReference type="PANTHER" id="PTHR43617">
    <property type="entry name" value="L-AMINO ACID N-ACETYLTRANSFERASE"/>
    <property type="match status" value="1"/>
</dbReference>
<name>A0A2A7SCC8_BURGA</name>
<dbReference type="PROSITE" id="PS51186">
    <property type="entry name" value="GNAT"/>
    <property type="match status" value="1"/>
</dbReference>
<reference evidence="3" key="1">
    <citation type="submission" date="2017-09" db="EMBL/GenBank/DDBJ databases">
        <title>FDA dAtabase for Regulatory Grade micrObial Sequences (FDA-ARGOS): Supporting development and validation of Infectious Disease Dx tests.</title>
        <authorList>
            <person name="Minogue T."/>
            <person name="Wolcott M."/>
            <person name="Wasieloski L."/>
            <person name="Aguilar W."/>
            <person name="Moore D."/>
            <person name="Tallon L."/>
            <person name="Sadzewicz L."/>
            <person name="Ott S."/>
            <person name="Zhao X."/>
            <person name="Nagaraj S."/>
            <person name="Vavikolanu K."/>
            <person name="Aluvathingal J."/>
            <person name="Nadendla S."/>
            <person name="Sichtig H."/>
        </authorList>
    </citation>
    <scope>NUCLEOTIDE SEQUENCE [LARGE SCALE GENOMIC DNA]</scope>
    <source>
        <strain evidence="3">FDAARGOS_390</strain>
    </source>
</reference>
<dbReference type="GO" id="GO:0016747">
    <property type="term" value="F:acyltransferase activity, transferring groups other than amino-acyl groups"/>
    <property type="evidence" value="ECO:0007669"/>
    <property type="project" value="InterPro"/>
</dbReference>
<feature type="domain" description="N-acetyltransferase" evidence="1">
    <location>
        <begin position="25"/>
        <end position="187"/>
    </location>
</feature>
<dbReference type="InterPro" id="IPR000182">
    <property type="entry name" value="GNAT_dom"/>
</dbReference>
<dbReference type="Pfam" id="PF00583">
    <property type="entry name" value="Acetyltransf_1"/>
    <property type="match status" value="1"/>
</dbReference>
<gene>
    <name evidence="2" type="ORF">CRM94_02285</name>
</gene>
<accession>A0A2A7SCC8</accession>
<keyword evidence="2" id="KW-0808">Transferase</keyword>
<protein>
    <submittedName>
        <fullName evidence="2">GNAT family N-acetyltransferase</fullName>
    </submittedName>
</protein>
<comment type="caution">
    <text evidence="2">The sequence shown here is derived from an EMBL/GenBank/DDBJ whole genome shotgun (WGS) entry which is preliminary data.</text>
</comment>
<organism evidence="2 3">
    <name type="scientific">Burkholderia gladioli</name>
    <name type="common">Pseudomonas marginata</name>
    <name type="synonym">Phytomonas marginata</name>
    <dbReference type="NCBI Taxonomy" id="28095"/>
    <lineage>
        <taxon>Bacteria</taxon>
        <taxon>Pseudomonadati</taxon>
        <taxon>Pseudomonadota</taxon>
        <taxon>Betaproteobacteria</taxon>
        <taxon>Burkholderiales</taxon>
        <taxon>Burkholderiaceae</taxon>
        <taxon>Burkholderia</taxon>
    </lineage>
</organism>
<evidence type="ECO:0000313" key="2">
    <source>
        <dbReference type="EMBL" id="PEH41079.1"/>
    </source>
</evidence>